<name>A0AAV4JYM6_9GAST</name>
<gene>
    <name evidence="1" type="ORF">ElyMa_005315800</name>
</gene>
<protein>
    <submittedName>
        <fullName evidence="1">Uncharacterized protein</fullName>
    </submittedName>
</protein>
<dbReference type="Proteomes" id="UP000762676">
    <property type="component" value="Unassembled WGS sequence"/>
</dbReference>
<comment type="caution">
    <text evidence="1">The sequence shown here is derived from an EMBL/GenBank/DDBJ whole genome shotgun (WGS) entry which is preliminary data.</text>
</comment>
<dbReference type="AlphaFoldDB" id="A0AAV4JYM6"/>
<sequence length="175" mass="20213">MSGEECHKRPSIGHHECEILPGKEHETLESELAWRKCQKNPGHENFFSVQDVNKNLPEAWSDDKIRQLRSLIDLTVRLRVDCTSRGRPDDDDIAEYRGTDRIRVGTGFIKFIYDDEYSHPCSCEKCDGAVMRKQWAFAVQTACHVVYNTEEAKRTRVDLFCDDASCQRDGRMKSV</sequence>
<accession>A0AAV4JYM6</accession>
<reference evidence="1 2" key="1">
    <citation type="journal article" date="2021" name="Elife">
        <title>Chloroplast acquisition without the gene transfer in kleptoplastic sea slugs, Plakobranchus ocellatus.</title>
        <authorList>
            <person name="Maeda T."/>
            <person name="Takahashi S."/>
            <person name="Yoshida T."/>
            <person name="Shimamura S."/>
            <person name="Takaki Y."/>
            <person name="Nagai Y."/>
            <person name="Toyoda A."/>
            <person name="Suzuki Y."/>
            <person name="Arimoto A."/>
            <person name="Ishii H."/>
            <person name="Satoh N."/>
            <person name="Nishiyama T."/>
            <person name="Hasebe M."/>
            <person name="Maruyama T."/>
            <person name="Minagawa J."/>
            <person name="Obokata J."/>
            <person name="Shigenobu S."/>
        </authorList>
    </citation>
    <scope>NUCLEOTIDE SEQUENCE [LARGE SCALE GENOMIC DNA]</scope>
</reference>
<proteinExistence type="predicted"/>
<organism evidence="1 2">
    <name type="scientific">Elysia marginata</name>
    <dbReference type="NCBI Taxonomy" id="1093978"/>
    <lineage>
        <taxon>Eukaryota</taxon>
        <taxon>Metazoa</taxon>
        <taxon>Spiralia</taxon>
        <taxon>Lophotrochozoa</taxon>
        <taxon>Mollusca</taxon>
        <taxon>Gastropoda</taxon>
        <taxon>Heterobranchia</taxon>
        <taxon>Euthyneura</taxon>
        <taxon>Panpulmonata</taxon>
        <taxon>Sacoglossa</taxon>
        <taxon>Placobranchoidea</taxon>
        <taxon>Plakobranchidae</taxon>
        <taxon>Elysia</taxon>
    </lineage>
</organism>
<evidence type="ECO:0000313" key="1">
    <source>
        <dbReference type="EMBL" id="GFS27903.1"/>
    </source>
</evidence>
<dbReference type="EMBL" id="BMAT01010577">
    <property type="protein sequence ID" value="GFS27903.1"/>
    <property type="molecule type" value="Genomic_DNA"/>
</dbReference>
<evidence type="ECO:0000313" key="2">
    <source>
        <dbReference type="Proteomes" id="UP000762676"/>
    </source>
</evidence>
<keyword evidence="2" id="KW-1185">Reference proteome</keyword>